<evidence type="ECO:0000256" key="4">
    <source>
        <dbReference type="ARBA" id="ARBA00023163"/>
    </source>
</evidence>
<comment type="subcellular location">
    <subcellularLocation>
        <location evidence="1">Nucleus</location>
    </subcellularLocation>
</comment>
<dbReference type="InterPro" id="IPR051027">
    <property type="entry name" value="bZIP_transcription_factors"/>
</dbReference>
<gene>
    <name evidence="9" type="ORF">BCR43DRAFT_495664</name>
</gene>
<dbReference type="Pfam" id="PF07716">
    <property type="entry name" value="bZIP_2"/>
    <property type="match status" value="1"/>
</dbReference>
<dbReference type="AlphaFoldDB" id="A0A1X2H7H9"/>
<evidence type="ECO:0000256" key="5">
    <source>
        <dbReference type="ARBA" id="ARBA00023242"/>
    </source>
</evidence>
<feature type="compositionally biased region" description="Polar residues" evidence="7">
    <location>
        <begin position="284"/>
        <end position="294"/>
    </location>
</feature>
<feature type="region of interest" description="Disordered" evidence="7">
    <location>
        <begin position="147"/>
        <end position="192"/>
    </location>
</feature>
<feature type="compositionally biased region" description="Basic and acidic residues" evidence="7">
    <location>
        <begin position="182"/>
        <end position="192"/>
    </location>
</feature>
<evidence type="ECO:0000256" key="6">
    <source>
        <dbReference type="SAM" id="Coils"/>
    </source>
</evidence>
<organism evidence="9 10">
    <name type="scientific">Syncephalastrum racemosum</name>
    <name type="common">Filamentous fungus</name>
    <dbReference type="NCBI Taxonomy" id="13706"/>
    <lineage>
        <taxon>Eukaryota</taxon>
        <taxon>Fungi</taxon>
        <taxon>Fungi incertae sedis</taxon>
        <taxon>Mucoromycota</taxon>
        <taxon>Mucoromycotina</taxon>
        <taxon>Mucoromycetes</taxon>
        <taxon>Mucorales</taxon>
        <taxon>Syncephalastraceae</taxon>
        <taxon>Syncephalastrum</taxon>
    </lineage>
</organism>
<feature type="compositionally biased region" description="Pro residues" evidence="7">
    <location>
        <begin position="69"/>
        <end position="78"/>
    </location>
</feature>
<feature type="domain" description="BZIP" evidence="8">
    <location>
        <begin position="187"/>
        <end position="250"/>
    </location>
</feature>
<feature type="compositionally biased region" description="Low complexity" evidence="7">
    <location>
        <begin position="21"/>
        <end position="30"/>
    </location>
</feature>
<dbReference type="GO" id="GO:0003700">
    <property type="term" value="F:DNA-binding transcription factor activity"/>
    <property type="evidence" value="ECO:0007669"/>
    <property type="project" value="InterPro"/>
</dbReference>
<dbReference type="CDD" id="cd14687">
    <property type="entry name" value="bZIP_ATF2"/>
    <property type="match status" value="1"/>
</dbReference>
<feature type="region of interest" description="Disordered" evidence="7">
    <location>
        <begin position="1"/>
        <end position="134"/>
    </location>
</feature>
<sequence length="294" mass="33287">MSTREDPFLGHVLSHPPAQPQPQQQQQQDPTAASVIISSETASASSLGALLNPNYVGPCPSLENTSQSPPEPAEPLPPTYATLPKTTKLEEEPNPFEQSFGGEDERPVAVTRRAKPALTKSTAAINPQRVMQPNPIKFEPEFIHHTYENHPKPVNRARTPPRRASSQPDEKRSQKRRSSARKYADDEEKRKNFLERNRQAALKCRQRKKQWLQDMQSQLEYLTADNEQLQQQTTALREELIHMKTILLSHKSCPINQQAILDAINRPIPGVPSSIQQQSNNQNMPDTRPQQPNW</sequence>
<dbReference type="PANTHER" id="PTHR19304">
    <property type="entry name" value="CYCLIC-AMP RESPONSE ELEMENT BINDING PROTEIN"/>
    <property type="match status" value="1"/>
</dbReference>
<evidence type="ECO:0000256" key="2">
    <source>
        <dbReference type="ARBA" id="ARBA00023015"/>
    </source>
</evidence>
<dbReference type="SUPFAM" id="SSF57959">
    <property type="entry name" value="Leucine zipper domain"/>
    <property type="match status" value="1"/>
</dbReference>
<keyword evidence="5" id="KW-0539">Nucleus</keyword>
<protein>
    <recommendedName>
        <fullName evidence="8">BZIP domain-containing protein</fullName>
    </recommendedName>
</protein>
<keyword evidence="2" id="KW-0805">Transcription regulation</keyword>
<keyword evidence="10" id="KW-1185">Reference proteome</keyword>
<comment type="caution">
    <text evidence="9">The sequence shown here is derived from an EMBL/GenBank/DDBJ whole genome shotgun (WGS) entry which is preliminary data.</text>
</comment>
<evidence type="ECO:0000313" key="9">
    <source>
        <dbReference type="EMBL" id="ORY93979.1"/>
    </source>
</evidence>
<dbReference type="FunFam" id="1.20.5.170:FF:000053">
    <property type="entry name" value="BZIP transcription factor AtfA"/>
    <property type="match status" value="1"/>
</dbReference>
<dbReference type="GO" id="GO:0005634">
    <property type="term" value="C:nucleus"/>
    <property type="evidence" value="ECO:0007669"/>
    <property type="project" value="UniProtKB-SubCell"/>
</dbReference>
<dbReference type="InterPro" id="IPR004827">
    <property type="entry name" value="bZIP"/>
</dbReference>
<reference evidence="9 10" key="1">
    <citation type="submission" date="2016-07" db="EMBL/GenBank/DDBJ databases">
        <title>Pervasive Adenine N6-methylation of Active Genes in Fungi.</title>
        <authorList>
            <consortium name="DOE Joint Genome Institute"/>
            <person name="Mondo S.J."/>
            <person name="Dannebaum R.O."/>
            <person name="Kuo R.C."/>
            <person name="Labutti K."/>
            <person name="Haridas S."/>
            <person name="Kuo A."/>
            <person name="Salamov A."/>
            <person name="Ahrendt S.R."/>
            <person name="Lipzen A."/>
            <person name="Sullivan W."/>
            <person name="Andreopoulos W.B."/>
            <person name="Clum A."/>
            <person name="Lindquist E."/>
            <person name="Daum C."/>
            <person name="Ramamoorthy G.K."/>
            <person name="Gryganskyi A."/>
            <person name="Culley D."/>
            <person name="Magnuson J.K."/>
            <person name="James T.Y."/>
            <person name="O'Malley M.A."/>
            <person name="Stajich J.E."/>
            <person name="Spatafora J.W."/>
            <person name="Visel A."/>
            <person name="Grigoriev I.V."/>
        </authorList>
    </citation>
    <scope>NUCLEOTIDE SEQUENCE [LARGE SCALE GENOMIC DNA]</scope>
    <source>
        <strain evidence="9 10">NRRL 2496</strain>
    </source>
</reference>
<keyword evidence="4" id="KW-0804">Transcription</keyword>
<feature type="region of interest" description="Disordered" evidence="7">
    <location>
        <begin position="270"/>
        <end position="294"/>
    </location>
</feature>
<keyword evidence="6" id="KW-0175">Coiled coil</keyword>
<evidence type="ECO:0000256" key="1">
    <source>
        <dbReference type="ARBA" id="ARBA00004123"/>
    </source>
</evidence>
<dbReference type="Gene3D" id="1.20.5.170">
    <property type="match status" value="1"/>
</dbReference>
<evidence type="ECO:0000259" key="8">
    <source>
        <dbReference type="PROSITE" id="PS50217"/>
    </source>
</evidence>
<evidence type="ECO:0000256" key="7">
    <source>
        <dbReference type="SAM" id="MobiDB-lite"/>
    </source>
</evidence>
<dbReference type="EMBL" id="MCGN01000008">
    <property type="protein sequence ID" value="ORY93979.1"/>
    <property type="molecule type" value="Genomic_DNA"/>
</dbReference>
<dbReference type="Pfam" id="PF11785">
    <property type="entry name" value="Aft1_OSA"/>
    <property type="match status" value="1"/>
</dbReference>
<evidence type="ECO:0000256" key="3">
    <source>
        <dbReference type="ARBA" id="ARBA00023125"/>
    </source>
</evidence>
<dbReference type="STRING" id="13706.A0A1X2H7H9"/>
<proteinExistence type="predicted"/>
<dbReference type="InterPro" id="IPR046347">
    <property type="entry name" value="bZIP_sf"/>
</dbReference>
<dbReference type="SMART" id="SM00338">
    <property type="entry name" value="BRLZ"/>
    <property type="match status" value="1"/>
</dbReference>
<accession>A0A1X2H7H9</accession>
<feature type="coiled-coil region" evidence="6">
    <location>
        <begin position="212"/>
        <end position="239"/>
    </location>
</feature>
<dbReference type="PROSITE" id="PS50217">
    <property type="entry name" value="BZIP"/>
    <property type="match status" value="1"/>
</dbReference>
<dbReference type="GO" id="GO:0003677">
    <property type="term" value="F:DNA binding"/>
    <property type="evidence" value="ECO:0007669"/>
    <property type="project" value="UniProtKB-KW"/>
</dbReference>
<dbReference type="Proteomes" id="UP000242180">
    <property type="component" value="Unassembled WGS sequence"/>
</dbReference>
<dbReference type="InParanoid" id="A0A1X2H7H9"/>
<keyword evidence="3" id="KW-0238">DNA-binding</keyword>
<feature type="compositionally biased region" description="Low complexity" evidence="7">
    <location>
        <begin position="273"/>
        <end position="283"/>
    </location>
</feature>
<evidence type="ECO:0000313" key="10">
    <source>
        <dbReference type="Proteomes" id="UP000242180"/>
    </source>
</evidence>
<name>A0A1X2H7H9_SYNRA</name>
<feature type="compositionally biased region" description="Polar residues" evidence="7">
    <location>
        <begin position="36"/>
        <end position="46"/>
    </location>
</feature>
<dbReference type="InterPro" id="IPR020956">
    <property type="entry name" value="TF_Aft1_OSM"/>
</dbReference>
<dbReference type="OrthoDB" id="295274at2759"/>
<feature type="compositionally biased region" description="Polar residues" evidence="7">
    <location>
        <begin position="119"/>
        <end position="131"/>
    </location>
</feature>